<dbReference type="GO" id="GO:0009116">
    <property type="term" value="P:nucleoside metabolic process"/>
    <property type="evidence" value="ECO:0007669"/>
    <property type="project" value="InterPro"/>
</dbReference>
<proteinExistence type="predicted"/>
<sequence length="203" mass="22420">MKITVVFPTRTEAKFFTRKDVGVAFCGVGLSSAAYHTSKIIAQHQPDYLIMAGIAGVYPHSQLKVGDVVLVASEREADLGFFTPSGFTHLADLGLEMDFPLQRNWVCPYLNAQLPLPLAHSNSLNAAMAPFAATDEIYLENMEGAAFFQVCLAEQQRFLEVRAISNVAQISEDDWDFDGSIQQLTLALDRLINHLQQNELLSA</sequence>
<dbReference type="PANTHER" id="PTHR46832:SF2">
    <property type="entry name" value="FUTALOSINE HYDROLASE"/>
    <property type="match status" value="1"/>
</dbReference>
<evidence type="ECO:0000259" key="1">
    <source>
        <dbReference type="Pfam" id="PF01048"/>
    </source>
</evidence>
<evidence type="ECO:0000313" key="3">
    <source>
        <dbReference type="Proteomes" id="UP000510822"/>
    </source>
</evidence>
<dbReference type="GO" id="GO:0005829">
    <property type="term" value="C:cytosol"/>
    <property type="evidence" value="ECO:0007669"/>
    <property type="project" value="TreeGrafter"/>
</dbReference>
<dbReference type="GO" id="GO:0008782">
    <property type="term" value="F:adenosylhomocysteine nucleosidase activity"/>
    <property type="evidence" value="ECO:0007669"/>
    <property type="project" value="TreeGrafter"/>
</dbReference>
<reference evidence="2 3" key="1">
    <citation type="journal article" date="2016" name="Int. J. Syst. Evol. Microbiol.">
        <title>Chitinibacter fontanus sp. nov., isolated from a spring.</title>
        <authorList>
            <person name="Sheu S.Y."/>
            <person name="Li Y.S."/>
            <person name="Young C.C."/>
            <person name="Chen W.M."/>
        </authorList>
    </citation>
    <scope>NUCLEOTIDE SEQUENCE [LARGE SCALE GENOMIC DNA]</scope>
    <source>
        <strain evidence="2 3">STM-7</strain>
    </source>
</reference>
<dbReference type="KEGG" id="cfon:HZU75_09255"/>
<dbReference type="Pfam" id="PF01048">
    <property type="entry name" value="PNP_UDP_1"/>
    <property type="match status" value="1"/>
</dbReference>
<dbReference type="SUPFAM" id="SSF53167">
    <property type="entry name" value="Purine and uridine phosphorylases"/>
    <property type="match status" value="1"/>
</dbReference>
<organism evidence="2 3">
    <name type="scientific">Chitinibacter fontanus</name>
    <dbReference type="NCBI Taxonomy" id="1737446"/>
    <lineage>
        <taxon>Bacteria</taxon>
        <taxon>Pseudomonadati</taxon>
        <taxon>Pseudomonadota</taxon>
        <taxon>Betaproteobacteria</taxon>
        <taxon>Neisseriales</taxon>
        <taxon>Chitinibacteraceae</taxon>
        <taxon>Chitinibacter</taxon>
    </lineage>
</organism>
<dbReference type="InterPro" id="IPR035994">
    <property type="entry name" value="Nucleoside_phosphorylase_sf"/>
</dbReference>
<protein>
    <submittedName>
        <fullName evidence="2">Purine phosphorylase</fullName>
    </submittedName>
</protein>
<dbReference type="InterPro" id="IPR000845">
    <property type="entry name" value="Nucleoside_phosphorylase_d"/>
</dbReference>
<dbReference type="AlphaFoldDB" id="A0A7D5Z7G4"/>
<dbReference type="PANTHER" id="PTHR46832">
    <property type="entry name" value="5'-METHYLTHIOADENOSINE/S-ADENOSYLHOMOCYSTEINE NUCLEOSIDASE"/>
    <property type="match status" value="1"/>
</dbReference>
<keyword evidence="3" id="KW-1185">Reference proteome</keyword>
<feature type="domain" description="Nucleoside phosphorylase" evidence="1">
    <location>
        <begin position="18"/>
        <end position="73"/>
    </location>
</feature>
<dbReference type="GO" id="GO:0008930">
    <property type="term" value="F:methylthioadenosine nucleosidase activity"/>
    <property type="evidence" value="ECO:0007669"/>
    <property type="project" value="TreeGrafter"/>
</dbReference>
<dbReference type="GO" id="GO:0019284">
    <property type="term" value="P:L-methionine salvage from S-adenosylmethionine"/>
    <property type="evidence" value="ECO:0007669"/>
    <property type="project" value="TreeGrafter"/>
</dbReference>
<dbReference type="RefSeq" id="WP_180305812.1">
    <property type="nucleotide sequence ID" value="NZ_CP058952.1"/>
</dbReference>
<name>A0A7D5Z7G4_9NEIS</name>
<evidence type="ECO:0000313" key="2">
    <source>
        <dbReference type="EMBL" id="QLI81702.1"/>
    </source>
</evidence>
<gene>
    <name evidence="2" type="ORF">HZU75_09255</name>
</gene>
<dbReference type="Proteomes" id="UP000510822">
    <property type="component" value="Chromosome"/>
</dbReference>
<dbReference type="EMBL" id="CP058952">
    <property type="protein sequence ID" value="QLI81702.1"/>
    <property type="molecule type" value="Genomic_DNA"/>
</dbReference>
<accession>A0A7D5Z7G4</accession>
<dbReference type="Gene3D" id="3.40.50.1580">
    <property type="entry name" value="Nucleoside phosphorylase domain"/>
    <property type="match status" value="1"/>
</dbReference>